<dbReference type="Gene3D" id="3.10.20.90">
    <property type="entry name" value="Phosphatidylinositol 3-kinase Catalytic Subunit, Chain A, domain 1"/>
    <property type="match status" value="1"/>
</dbReference>
<feature type="compositionally biased region" description="Basic residues" evidence="1">
    <location>
        <begin position="345"/>
        <end position="354"/>
    </location>
</feature>
<accession>A0AAD8Y488</accession>
<organism evidence="3 4">
    <name type="scientific">Skeletonema marinoi</name>
    <dbReference type="NCBI Taxonomy" id="267567"/>
    <lineage>
        <taxon>Eukaryota</taxon>
        <taxon>Sar</taxon>
        <taxon>Stramenopiles</taxon>
        <taxon>Ochrophyta</taxon>
        <taxon>Bacillariophyta</taxon>
        <taxon>Coscinodiscophyceae</taxon>
        <taxon>Thalassiosirophycidae</taxon>
        <taxon>Thalassiosirales</taxon>
        <taxon>Skeletonemataceae</taxon>
        <taxon>Skeletonema</taxon>
        <taxon>Skeletonema marinoi-dohrnii complex</taxon>
    </lineage>
</organism>
<feature type="region of interest" description="Disordered" evidence="1">
    <location>
        <begin position="1"/>
        <end position="34"/>
    </location>
</feature>
<dbReference type="Gene3D" id="3.30.1370.110">
    <property type="match status" value="1"/>
</dbReference>
<evidence type="ECO:0000313" key="4">
    <source>
        <dbReference type="Proteomes" id="UP001224775"/>
    </source>
</evidence>
<protein>
    <recommendedName>
        <fullName evidence="2">Smr domain-containing protein</fullName>
    </recommendedName>
</protein>
<feature type="compositionally biased region" description="Polar residues" evidence="1">
    <location>
        <begin position="9"/>
        <end position="34"/>
    </location>
</feature>
<dbReference type="EMBL" id="JATAAI010000018">
    <property type="protein sequence ID" value="KAK1739386.1"/>
    <property type="molecule type" value="Genomic_DNA"/>
</dbReference>
<evidence type="ECO:0000259" key="2">
    <source>
        <dbReference type="Pfam" id="PF01713"/>
    </source>
</evidence>
<dbReference type="Proteomes" id="UP001224775">
    <property type="component" value="Unassembled WGS sequence"/>
</dbReference>
<sequence>MARSKFNRKNSTGSAQPLQRKSSAGAAQQSQGLIGSTTPQETLEAIDYHFDHLNTNLKSFLLSDPNTLNLKRFVDFWSSPENIDSTSPNVAASICGCSWYLGMNYLSIGMLAEARALTLNGCFLQQCYNTPIEDITALCSDSAPAVFRTTLPFFNDGLVAISTQQRLAIFLKSKVTTDYQRRMAFATRTTKSKSQVQDYINQIGSDWNETPGGSSKAKAFRKRASTGMNVDGGEKFLDIVLIDAHTKKETSMRHGTSVPLKVLVKKFAEDQDLPLKKLRFSYKGKNLFLSTLGQKSSQDLGISHLDSIFVHNKDASDDEATSSSSDESSKENHHSSPAVVTPSLKKFKPFSRKNSHTPCAYVLQEEQDRRNHSRKLSKMFEEAEPRFKEIRQKLADLSIECQPKAKSMPKRITPSRVKPIDNPCTIGQGGKVGVPFYVVHVGETDNLYKTRHTVVGKKNSLSIDLHGYTRAQALEELDTKLPEWVNTAHRGQYPFVIPVTIICGGGNQILSETVDEWIKSNDNVANAPKKKFSRRASY</sequence>
<name>A0AAD8Y488_9STRA</name>
<evidence type="ECO:0000256" key="1">
    <source>
        <dbReference type="SAM" id="MobiDB-lite"/>
    </source>
</evidence>
<dbReference type="Pfam" id="PF01713">
    <property type="entry name" value="Smr"/>
    <property type="match status" value="1"/>
</dbReference>
<dbReference type="InterPro" id="IPR002625">
    <property type="entry name" value="Smr_dom"/>
</dbReference>
<dbReference type="InterPro" id="IPR036063">
    <property type="entry name" value="Smr_dom_sf"/>
</dbReference>
<comment type="caution">
    <text evidence="3">The sequence shown here is derived from an EMBL/GenBank/DDBJ whole genome shotgun (WGS) entry which is preliminary data.</text>
</comment>
<feature type="region of interest" description="Disordered" evidence="1">
    <location>
        <begin position="316"/>
        <end position="354"/>
    </location>
</feature>
<keyword evidence="4" id="KW-1185">Reference proteome</keyword>
<reference evidence="3" key="1">
    <citation type="submission" date="2023-06" db="EMBL/GenBank/DDBJ databases">
        <title>Survivors Of The Sea: Transcriptome response of Skeletonema marinoi to long-term dormancy.</title>
        <authorList>
            <person name="Pinder M.I.M."/>
            <person name="Kourtchenko O."/>
            <person name="Robertson E.K."/>
            <person name="Larsson T."/>
            <person name="Maumus F."/>
            <person name="Osuna-Cruz C.M."/>
            <person name="Vancaester E."/>
            <person name="Stenow R."/>
            <person name="Vandepoele K."/>
            <person name="Ploug H."/>
            <person name="Bruchert V."/>
            <person name="Godhe A."/>
            <person name="Topel M."/>
        </authorList>
    </citation>
    <scope>NUCLEOTIDE SEQUENCE</scope>
    <source>
        <strain evidence="3">R05AC</strain>
    </source>
</reference>
<proteinExistence type="predicted"/>
<feature type="domain" description="Smr" evidence="2">
    <location>
        <begin position="463"/>
        <end position="526"/>
    </location>
</feature>
<dbReference type="AlphaFoldDB" id="A0AAD8Y488"/>
<evidence type="ECO:0000313" key="3">
    <source>
        <dbReference type="EMBL" id="KAK1739386.1"/>
    </source>
</evidence>
<gene>
    <name evidence="3" type="ORF">QTG54_009929</name>
</gene>
<dbReference type="SUPFAM" id="SSF160443">
    <property type="entry name" value="SMR domain-like"/>
    <property type="match status" value="1"/>
</dbReference>